<dbReference type="RefSeq" id="WP_168873323.1">
    <property type="nucleotide sequence ID" value="NZ_JABAIA010000003.1"/>
</dbReference>
<comment type="caution">
    <text evidence="1">The sequence shown here is derived from an EMBL/GenBank/DDBJ whole genome shotgun (WGS) entry which is preliminary data.</text>
</comment>
<evidence type="ECO:0000313" key="1">
    <source>
        <dbReference type="EMBL" id="NLR67358.1"/>
    </source>
</evidence>
<organism evidence="1 2">
    <name type="scientific">Chitinophaga varians</name>
    <dbReference type="NCBI Taxonomy" id="2202339"/>
    <lineage>
        <taxon>Bacteria</taxon>
        <taxon>Pseudomonadati</taxon>
        <taxon>Bacteroidota</taxon>
        <taxon>Chitinophagia</taxon>
        <taxon>Chitinophagales</taxon>
        <taxon>Chitinophagaceae</taxon>
        <taxon>Chitinophaga</taxon>
    </lineage>
</organism>
<name>A0A847S2P7_9BACT</name>
<dbReference type="Proteomes" id="UP000570474">
    <property type="component" value="Unassembled WGS sequence"/>
</dbReference>
<accession>A0A847S2P7</accession>
<evidence type="ECO:0000313" key="2">
    <source>
        <dbReference type="Proteomes" id="UP000570474"/>
    </source>
</evidence>
<dbReference type="EMBL" id="JABAIA010000003">
    <property type="protein sequence ID" value="NLR67358.1"/>
    <property type="molecule type" value="Genomic_DNA"/>
</dbReference>
<sequence length="482" mass="54145">MSPEKYPLSALAQELSALRNKDSYHPDMDAAAVFSRYSPGSLQQLMQGMSDITASFYGLLLQQAVVLNGPDMAEALSSSLIYTLGKNKAARIIDAYPLLERDPRGAIEIIIAAIFTASPEFNFEVNSYSAAEVVFTIRGTDRYHRISQQLQITHLLKWPVILPFLEGIRDVAAPGWKVATLASAVDENSNCDYVFRIYQEVVVPAGDIQTGMRPPFFQLPATALVTRGKYLEVDLGPASNFQGVQFVVMIRQCLSAEGWNACRLYAEGTDQYMLAERFRCMRSGNFLADTSLKVVLHTLEISKRKRKSVIRILDDAGDMVYQVLYDYYMWNETDFKSKFASLKSTGRPAHNELVPLPVISRVSFENAWHYESRLSPVDEIHCLGHFEGYPCVPALFLFRLLHLEAEKWIKDVLGELPETRLVVDGVAVHPARIMPVGVPYDITTTVHQLSDNILQFVYDVTQVDDPGARFGCVVLDIMLQRL</sequence>
<keyword evidence="2" id="KW-1185">Reference proteome</keyword>
<dbReference type="AlphaFoldDB" id="A0A847S2P7"/>
<gene>
    <name evidence="1" type="ORF">HGH92_23840</name>
</gene>
<proteinExistence type="predicted"/>
<protein>
    <submittedName>
        <fullName evidence="1">Uncharacterized protein</fullName>
    </submittedName>
</protein>
<reference evidence="1 2" key="1">
    <citation type="submission" date="2020-04" db="EMBL/GenBank/DDBJ databases">
        <authorList>
            <person name="Yin C."/>
        </authorList>
    </citation>
    <scope>NUCLEOTIDE SEQUENCE [LARGE SCALE GENOMIC DNA]</scope>
    <source>
        <strain evidence="1 2">Ae27</strain>
    </source>
</reference>